<dbReference type="Proteomes" id="UP000298179">
    <property type="component" value="Unassembled WGS sequence"/>
</dbReference>
<sequence length="270" mass="29219">MHHAVVSSASIGMLKWATRGISVSVLHNDRGQVRLARRLLPTGPVAAFAAARPTTFWSLAMTSPARPEPAAALREIIPAGGRWSGRLESGDRLRITDLEGQQAVDFLCYGADMPLDRMNLPNTIKLNRSLYVTKGSRIYSDHARLLFTVEEDSCGYHDTLAGCCSNESNRLRYDVTSTASCRSNFIAELAKWGLGPSEIVSNINFFMRVPFKEDGEVVIAHGISKPGDQVVLKAEQPVIAVLSNCPQEHNPAAGGKPTPIAVEVIRAAAA</sequence>
<accession>A0A4Y8RS89</accession>
<evidence type="ECO:0000259" key="1">
    <source>
        <dbReference type="Pfam" id="PF09347"/>
    </source>
</evidence>
<name>A0A4Y8RS89_9HYPH</name>
<dbReference type="Pfam" id="PF09347">
    <property type="entry name" value="DUF1989"/>
    <property type="match status" value="1"/>
</dbReference>
<keyword evidence="3" id="KW-1185">Reference proteome</keyword>
<proteinExistence type="predicted"/>
<protein>
    <submittedName>
        <fullName evidence="2">DUF1989 domain-containing protein</fullName>
    </submittedName>
</protein>
<dbReference type="PANTHER" id="PTHR31527:SF0">
    <property type="entry name" value="RE64534P"/>
    <property type="match status" value="1"/>
</dbReference>
<organism evidence="2 3">
    <name type="scientific">Jiella endophytica</name>
    <dbReference type="NCBI Taxonomy" id="2558362"/>
    <lineage>
        <taxon>Bacteria</taxon>
        <taxon>Pseudomonadati</taxon>
        <taxon>Pseudomonadota</taxon>
        <taxon>Alphaproteobacteria</taxon>
        <taxon>Hyphomicrobiales</taxon>
        <taxon>Aurantimonadaceae</taxon>
        <taxon>Jiella</taxon>
    </lineage>
</organism>
<evidence type="ECO:0000313" key="3">
    <source>
        <dbReference type="Proteomes" id="UP000298179"/>
    </source>
</evidence>
<reference evidence="2 3" key="1">
    <citation type="submission" date="2019-03" db="EMBL/GenBank/DDBJ databases">
        <title>Jiella endophytica sp. nov., a novel endophytic bacterium isolated from root of Ficus microcarpa Linn. f.</title>
        <authorList>
            <person name="Tuo L."/>
        </authorList>
    </citation>
    <scope>NUCLEOTIDE SEQUENCE [LARGE SCALE GENOMIC DNA]</scope>
    <source>
        <strain evidence="2 3">CBS5Q-3</strain>
    </source>
</reference>
<evidence type="ECO:0000313" key="2">
    <source>
        <dbReference type="EMBL" id="TFF27096.1"/>
    </source>
</evidence>
<gene>
    <name evidence="2" type="ORF">E3C22_01030</name>
</gene>
<dbReference type="EMBL" id="SOZD01000001">
    <property type="protein sequence ID" value="TFF27096.1"/>
    <property type="molecule type" value="Genomic_DNA"/>
</dbReference>
<dbReference type="PANTHER" id="PTHR31527">
    <property type="entry name" value="RE64534P"/>
    <property type="match status" value="1"/>
</dbReference>
<dbReference type="AlphaFoldDB" id="A0A4Y8RS89"/>
<dbReference type="OrthoDB" id="9772660at2"/>
<dbReference type="InterPro" id="IPR018959">
    <property type="entry name" value="DUF1989"/>
</dbReference>
<comment type="caution">
    <text evidence="2">The sequence shown here is derived from an EMBL/GenBank/DDBJ whole genome shotgun (WGS) entry which is preliminary data.</text>
</comment>
<feature type="domain" description="DUF1989" evidence="1">
    <location>
        <begin position="75"/>
        <end position="239"/>
    </location>
</feature>